<dbReference type="SUPFAM" id="SSF47454">
    <property type="entry name" value="A DNA-binding domain in eukaryotic transcription factors"/>
    <property type="match status" value="1"/>
</dbReference>
<protein>
    <recommendedName>
        <fullName evidence="9">BZIP domain-containing protein</fullName>
    </recommendedName>
</protein>
<evidence type="ECO:0000256" key="2">
    <source>
        <dbReference type="ARBA" id="ARBA00023125"/>
    </source>
</evidence>
<dbReference type="GO" id="GO:0005634">
    <property type="term" value="C:nucleus"/>
    <property type="evidence" value="ECO:0007669"/>
    <property type="project" value="TreeGrafter"/>
</dbReference>
<dbReference type="InterPro" id="IPR047167">
    <property type="entry name" value="NFE2-like"/>
</dbReference>
<dbReference type="OrthoDB" id="7458135at2759"/>
<evidence type="ECO:0000256" key="7">
    <source>
        <dbReference type="SAM" id="MobiDB-lite"/>
    </source>
</evidence>
<evidence type="ECO:0000313" key="10">
    <source>
        <dbReference type="EnsemblMetazoa" id="CLYHEMP006516.1"/>
    </source>
</evidence>
<dbReference type="Pfam" id="PF03131">
    <property type="entry name" value="bZIP_Maf"/>
    <property type="match status" value="1"/>
</dbReference>
<name>A0A7M5U5J0_9CNID</name>
<sequence length="599" mass="68356">MHGNQFTNVLTLAAALSMAGWVARPDGNQNHFTNFNNQNYNYQNRFHPYQQPQANQLRSNNHLQQQQQFQNGPLVAQAVAPQYNLNPNSQNNLYQSKDAEDTFRAYLELQELISWQESYRRGDLMPQQNTNQQFVLPVSNPESIENKFSSGNDDGYGTCSSVGSPASTTQLGSEVDNLSVRSNSPSPQPNTFNFDQDLNGQSQPFQQINSPLEDGVFDIDEILNDEQGAMSPVMPYNDEIPKGPFASLLSSLDQDLEYADSPALKNPSFDSFLTKPSPEYKPPYTYSQKYEDPFNIKFTNGSLPEGFSQETLVDIGSFDPSIFEENTESQDDILDKALVQSLHQKENPATVAIKQEEDDNYWLRPQSPMVEHDYFNRDEMKPLQTANPVTKHQPQIIQRPVTFAPDRRQQPLPMTPTTTRILGRRTFAPSHSATASGLSNSKPSSIKPKVKQQKQKSLFLWNDFQYTALDLVEMPVEKFNEVIKQLDEVRQHIAKDERRKGKNKLAARNCRKRKMDVIENLDNGVNVLEQKRQELLKERRRILDETRQIKLKTEWLNDYIFKHIKDSNGLPYNENDYSLKYTADGNVYVVPVGVGNIGN</sequence>
<evidence type="ECO:0000256" key="3">
    <source>
        <dbReference type="ARBA" id="ARBA00023159"/>
    </source>
</evidence>
<dbReference type="InterPro" id="IPR008917">
    <property type="entry name" value="TF_DNA-bd_sf"/>
</dbReference>
<keyword evidence="8" id="KW-0732">Signal</keyword>
<evidence type="ECO:0000256" key="6">
    <source>
        <dbReference type="SAM" id="Coils"/>
    </source>
</evidence>
<dbReference type="GO" id="GO:0000978">
    <property type="term" value="F:RNA polymerase II cis-regulatory region sequence-specific DNA binding"/>
    <property type="evidence" value="ECO:0007669"/>
    <property type="project" value="InterPro"/>
</dbReference>
<evidence type="ECO:0000256" key="5">
    <source>
        <dbReference type="ARBA" id="ARBA00023242"/>
    </source>
</evidence>
<keyword evidence="5" id="KW-0539">Nucleus</keyword>
<feature type="region of interest" description="Disordered" evidence="7">
    <location>
        <begin position="161"/>
        <end position="208"/>
    </location>
</feature>
<dbReference type="RefSeq" id="XP_066921555.1">
    <property type="nucleotide sequence ID" value="XM_067065454.1"/>
</dbReference>
<reference evidence="10" key="1">
    <citation type="submission" date="2021-01" db="UniProtKB">
        <authorList>
            <consortium name="EnsemblMetazoa"/>
        </authorList>
    </citation>
    <scope>IDENTIFICATION</scope>
</reference>
<dbReference type="PROSITE" id="PS50217">
    <property type="entry name" value="BZIP"/>
    <property type="match status" value="1"/>
</dbReference>
<dbReference type="Proteomes" id="UP000594262">
    <property type="component" value="Unplaced"/>
</dbReference>
<evidence type="ECO:0000256" key="4">
    <source>
        <dbReference type="ARBA" id="ARBA00023163"/>
    </source>
</evidence>
<feature type="compositionally biased region" description="Polar residues" evidence="7">
    <location>
        <begin position="161"/>
        <end position="172"/>
    </location>
</feature>
<feature type="compositionally biased region" description="Polar residues" evidence="7">
    <location>
        <begin position="179"/>
        <end position="208"/>
    </location>
</feature>
<keyword evidence="3" id="KW-0010">Activator</keyword>
<evidence type="ECO:0000259" key="9">
    <source>
        <dbReference type="PROSITE" id="PS50217"/>
    </source>
</evidence>
<evidence type="ECO:0000256" key="8">
    <source>
        <dbReference type="SAM" id="SignalP"/>
    </source>
</evidence>
<evidence type="ECO:0000313" key="11">
    <source>
        <dbReference type="Proteomes" id="UP000594262"/>
    </source>
</evidence>
<keyword evidence="6" id="KW-0175">Coiled coil</keyword>
<dbReference type="PROSITE" id="PS00036">
    <property type="entry name" value="BZIP_BASIC"/>
    <property type="match status" value="1"/>
</dbReference>
<keyword evidence="4" id="KW-0804">Transcription</keyword>
<keyword evidence="2" id="KW-0238">DNA-binding</keyword>
<dbReference type="GeneID" id="136808888"/>
<feature type="region of interest" description="Disordered" evidence="7">
    <location>
        <begin position="429"/>
        <end position="449"/>
    </location>
</feature>
<dbReference type="EnsemblMetazoa" id="CLYHEMT006516.1">
    <property type="protein sequence ID" value="CLYHEMP006516.1"/>
    <property type="gene ID" value="CLYHEMG006516"/>
</dbReference>
<dbReference type="Gene3D" id="1.10.880.10">
    <property type="entry name" value="Transcription factor, Skn-1-like, DNA-binding domain"/>
    <property type="match status" value="1"/>
</dbReference>
<organism evidence="10 11">
    <name type="scientific">Clytia hemisphaerica</name>
    <dbReference type="NCBI Taxonomy" id="252671"/>
    <lineage>
        <taxon>Eukaryota</taxon>
        <taxon>Metazoa</taxon>
        <taxon>Cnidaria</taxon>
        <taxon>Hydrozoa</taxon>
        <taxon>Hydroidolina</taxon>
        <taxon>Leptothecata</taxon>
        <taxon>Obeliida</taxon>
        <taxon>Clytiidae</taxon>
        <taxon>Clytia</taxon>
    </lineage>
</organism>
<proteinExistence type="predicted"/>
<keyword evidence="11" id="KW-1185">Reference proteome</keyword>
<evidence type="ECO:0000256" key="1">
    <source>
        <dbReference type="ARBA" id="ARBA00023015"/>
    </source>
</evidence>
<dbReference type="PANTHER" id="PTHR24411">
    <property type="entry name" value="NUCLEAR FACTOR ERYTHROID 2-RELATED FACTOR"/>
    <property type="match status" value="1"/>
</dbReference>
<feature type="signal peptide" evidence="8">
    <location>
        <begin position="1"/>
        <end position="25"/>
    </location>
</feature>
<feature type="coiled-coil region" evidence="6">
    <location>
        <begin position="518"/>
        <end position="548"/>
    </location>
</feature>
<keyword evidence="1" id="KW-0805">Transcription regulation</keyword>
<dbReference type="InterPro" id="IPR004826">
    <property type="entry name" value="bZIP_Maf"/>
</dbReference>
<feature type="compositionally biased region" description="Polar residues" evidence="7">
    <location>
        <begin position="429"/>
        <end position="444"/>
    </location>
</feature>
<dbReference type="AlphaFoldDB" id="A0A7M5U5J0"/>
<accession>A0A7M5U5J0</accession>
<dbReference type="InterPro" id="IPR004827">
    <property type="entry name" value="bZIP"/>
</dbReference>
<dbReference type="PANTHER" id="PTHR24411:SF55">
    <property type="entry name" value="SEGMENTATION PROTEIN CAP'N'COLLAR"/>
    <property type="match status" value="1"/>
</dbReference>
<dbReference type="GO" id="GO:0000981">
    <property type="term" value="F:DNA-binding transcription factor activity, RNA polymerase II-specific"/>
    <property type="evidence" value="ECO:0007669"/>
    <property type="project" value="TreeGrafter"/>
</dbReference>
<dbReference type="SMART" id="SM00338">
    <property type="entry name" value="BRLZ"/>
    <property type="match status" value="1"/>
</dbReference>
<feature type="domain" description="BZIP" evidence="9">
    <location>
        <begin position="493"/>
        <end position="550"/>
    </location>
</feature>
<feature type="chain" id="PRO_5029634996" description="BZIP domain-containing protein" evidence="8">
    <location>
        <begin position="26"/>
        <end position="599"/>
    </location>
</feature>